<reference evidence="2 3" key="1">
    <citation type="submission" date="2020-03" db="EMBL/GenBank/DDBJ databases">
        <title>Leucobacter sp. nov., isolated from beetles.</title>
        <authorList>
            <person name="Hyun D.-W."/>
            <person name="Bae J.-W."/>
        </authorList>
    </citation>
    <scope>NUCLEOTIDE SEQUENCE [LARGE SCALE GENOMIC DNA]</scope>
    <source>
        <strain evidence="2 3">HDW9A</strain>
    </source>
</reference>
<organism evidence="2 3">
    <name type="scientific">Leucobacter coleopterorum</name>
    <dbReference type="NCBI Taxonomy" id="2714933"/>
    <lineage>
        <taxon>Bacteria</taxon>
        <taxon>Bacillati</taxon>
        <taxon>Actinomycetota</taxon>
        <taxon>Actinomycetes</taxon>
        <taxon>Micrococcales</taxon>
        <taxon>Microbacteriaceae</taxon>
        <taxon>Leucobacter</taxon>
    </lineage>
</organism>
<feature type="compositionally biased region" description="Basic and acidic residues" evidence="1">
    <location>
        <begin position="87"/>
        <end position="99"/>
    </location>
</feature>
<accession>A0ABX6JZ28</accession>
<evidence type="ECO:0000313" key="3">
    <source>
        <dbReference type="Proteomes" id="UP000503441"/>
    </source>
</evidence>
<dbReference type="RefSeq" id="WP_166331715.1">
    <property type="nucleotide sequence ID" value="NZ_CP049933.1"/>
</dbReference>
<dbReference type="Proteomes" id="UP000503441">
    <property type="component" value="Chromosome"/>
</dbReference>
<evidence type="ECO:0000313" key="2">
    <source>
        <dbReference type="EMBL" id="QIM19473.1"/>
    </source>
</evidence>
<sequence length="99" mass="10962">MSVKEKGLQESILMNEESVTAVGETDRYAEVVEMRMPRRKGLSLAEVERGERPHRCGKCMNPFLRAGNPECPRLAQSQEGALGAERPGGHLPERESEGL</sequence>
<feature type="region of interest" description="Disordered" evidence="1">
    <location>
        <begin position="70"/>
        <end position="99"/>
    </location>
</feature>
<evidence type="ECO:0000256" key="1">
    <source>
        <dbReference type="SAM" id="MobiDB-lite"/>
    </source>
</evidence>
<name>A0ABX6JZ28_9MICO</name>
<protein>
    <submittedName>
        <fullName evidence="2">Uncharacterized protein</fullName>
    </submittedName>
</protein>
<proteinExistence type="predicted"/>
<dbReference type="EMBL" id="CP049933">
    <property type="protein sequence ID" value="QIM19473.1"/>
    <property type="molecule type" value="Genomic_DNA"/>
</dbReference>
<gene>
    <name evidence="2" type="ORF">G7066_14455</name>
</gene>
<keyword evidence="3" id="KW-1185">Reference proteome</keyword>